<dbReference type="InterPro" id="IPR000845">
    <property type="entry name" value="Nucleoside_phosphorylase_d"/>
</dbReference>
<evidence type="ECO:0000256" key="1">
    <source>
        <dbReference type="ARBA" id="ARBA00005058"/>
    </source>
</evidence>
<feature type="binding site" evidence="6">
    <location>
        <position position="188"/>
    </location>
    <ligand>
        <name>a purine D-ribonucleoside</name>
        <dbReference type="ChEBI" id="CHEBI:142355"/>
    </ligand>
</feature>
<feature type="domain" description="Nucleoside phosphorylase" evidence="7">
    <location>
        <begin position="80"/>
        <end position="262"/>
    </location>
</feature>
<evidence type="ECO:0000256" key="6">
    <source>
        <dbReference type="PIRSR" id="PIRSR000477-2"/>
    </source>
</evidence>
<feature type="binding site" evidence="6">
    <location>
        <position position="60"/>
    </location>
    <ligand>
        <name>phosphate</name>
        <dbReference type="ChEBI" id="CHEBI:43474"/>
    </ligand>
</feature>
<evidence type="ECO:0000313" key="8">
    <source>
        <dbReference type="EMBL" id="TYO98819.1"/>
    </source>
</evidence>
<dbReference type="Proteomes" id="UP000324159">
    <property type="component" value="Unassembled WGS sequence"/>
</dbReference>
<proteinExistence type="inferred from homology"/>
<organism evidence="8 9">
    <name type="scientific">Geothermobacter ehrlichii</name>
    <dbReference type="NCBI Taxonomy" id="213224"/>
    <lineage>
        <taxon>Bacteria</taxon>
        <taxon>Pseudomonadati</taxon>
        <taxon>Thermodesulfobacteriota</taxon>
        <taxon>Desulfuromonadia</taxon>
        <taxon>Desulfuromonadales</taxon>
        <taxon>Geothermobacteraceae</taxon>
        <taxon>Geothermobacter</taxon>
    </lineage>
</organism>
<evidence type="ECO:0000256" key="3">
    <source>
        <dbReference type="ARBA" id="ARBA00022676"/>
    </source>
</evidence>
<dbReference type="GO" id="GO:0009116">
    <property type="term" value="P:nucleoside metabolic process"/>
    <property type="evidence" value="ECO:0007669"/>
    <property type="project" value="InterPro"/>
</dbReference>
<comment type="similarity">
    <text evidence="2 5">Belongs to the PNP/MTAP phosphorylase family.</text>
</comment>
<dbReference type="InterPro" id="IPR011268">
    <property type="entry name" value="Purine_phosphorylase"/>
</dbReference>
<evidence type="ECO:0000259" key="7">
    <source>
        <dbReference type="Pfam" id="PF01048"/>
    </source>
</evidence>
<comment type="function">
    <text evidence="5">The purine nucleoside phosphorylases catalyze the phosphorolytic breakdown of the N-glycosidic bond in the beta-(deoxy)ribonucleoside molecules, with the formation of the corresponding free purine bases and pentose-1-phosphate.</text>
</comment>
<feature type="binding site" evidence="6">
    <location>
        <position position="207"/>
    </location>
    <ligand>
        <name>phosphate</name>
        <dbReference type="ChEBI" id="CHEBI:43474"/>
    </ligand>
</feature>
<evidence type="ECO:0000256" key="2">
    <source>
        <dbReference type="ARBA" id="ARBA00006751"/>
    </source>
</evidence>
<comment type="pathway">
    <text evidence="1 5">Purine metabolism; purine nucleoside salvage.</text>
</comment>
<dbReference type="InterPro" id="IPR035994">
    <property type="entry name" value="Nucleoside_phosphorylase_sf"/>
</dbReference>
<accession>A0A5D3WIV8</accession>
<feature type="binding site" evidence="6">
    <location>
        <position position="28"/>
    </location>
    <ligand>
        <name>phosphate</name>
        <dbReference type="ChEBI" id="CHEBI:43474"/>
    </ligand>
</feature>
<dbReference type="RefSeq" id="WP_187426697.1">
    <property type="nucleotide sequence ID" value="NZ_VNIB01000005.1"/>
</dbReference>
<dbReference type="Gene3D" id="3.40.50.1580">
    <property type="entry name" value="Nucleoside phosphorylase domain"/>
    <property type="match status" value="1"/>
</dbReference>
<dbReference type="NCBIfam" id="TIGR01697">
    <property type="entry name" value="PNPH-PUNA-XAPA"/>
    <property type="match status" value="1"/>
</dbReference>
<dbReference type="AlphaFoldDB" id="A0A5D3WIV8"/>
<gene>
    <name evidence="8" type="ORF">EDC39_105188</name>
</gene>
<dbReference type="NCBIfam" id="NF006054">
    <property type="entry name" value="PRK08202.1"/>
    <property type="match status" value="1"/>
</dbReference>
<feature type="binding site" evidence="6">
    <location>
        <position position="112"/>
    </location>
    <ligand>
        <name>phosphate</name>
        <dbReference type="ChEBI" id="CHEBI:43474"/>
    </ligand>
</feature>
<keyword evidence="9" id="KW-1185">Reference proteome</keyword>
<reference evidence="8 9" key="1">
    <citation type="submission" date="2019-07" db="EMBL/GenBank/DDBJ databases">
        <title>Genomic Encyclopedia of Type Strains, Phase IV (KMG-IV): sequencing the most valuable type-strain genomes for metagenomic binning, comparative biology and taxonomic classification.</title>
        <authorList>
            <person name="Goeker M."/>
        </authorList>
    </citation>
    <scope>NUCLEOTIDE SEQUENCE [LARGE SCALE GENOMIC DNA]</scope>
    <source>
        <strain evidence="8 9">SS015</strain>
    </source>
</reference>
<feature type="binding site" evidence="6">
    <location>
        <position position="230"/>
    </location>
    <ligand>
        <name>a purine D-ribonucleoside</name>
        <dbReference type="ChEBI" id="CHEBI:142355"/>
    </ligand>
</feature>
<protein>
    <recommendedName>
        <fullName evidence="5">Purine nucleoside phosphorylase</fullName>
        <ecNumber evidence="5">2.4.2.1</ecNumber>
    </recommendedName>
    <alternativeName>
        <fullName evidence="5">Inosine-guanosine phosphorylase</fullName>
    </alternativeName>
</protein>
<dbReference type="SUPFAM" id="SSF53167">
    <property type="entry name" value="Purine and uridine phosphorylases"/>
    <property type="match status" value="1"/>
</dbReference>
<feature type="binding site" evidence="6">
    <location>
        <begin position="80"/>
        <end position="82"/>
    </location>
    <ligand>
        <name>phosphate</name>
        <dbReference type="ChEBI" id="CHEBI:43474"/>
    </ligand>
</feature>
<comment type="caution">
    <text evidence="8">The sequence shown here is derived from an EMBL/GenBank/DDBJ whole genome shotgun (WGS) entry which is preliminary data.</text>
</comment>
<dbReference type="EC" id="2.4.2.1" evidence="5"/>
<sequence>MSELISDIAAARAKLGEEPCDFALILGSGLGEVAGELVTGAGVPFSELPDCPARSLIPGHGGQVFPCRFGKLRGLVFQGRFHCYQGLSAYQAAWPVRLAAVLGVRRLVVTSAVGAINRAFAPGDPVFVEDHLNLLGDNPLRGIEPPVFADLCHLYPTELYPQLADRAEKKGIVLRRGVLAAMSGPSYETPAEIRMLERLGADVVSMSMVPETVLAAGLGLDILGLALVTNKAAGRSDARLDHREVLNVGRTFGATLRQLLPDLLDIFVARPQINTVSTF</sequence>
<dbReference type="Pfam" id="PF01048">
    <property type="entry name" value="PNP_UDP_1"/>
    <property type="match status" value="1"/>
</dbReference>
<keyword evidence="3 5" id="KW-0328">Glycosyltransferase</keyword>
<dbReference type="GO" id="GO:0005737">
    <property type="term" value="C:cytoplasm"/>
    <property type="evidence" value="ECO:0007669"/>
    <property type="project" value="TreeGrafter"/>
</dbReference>
<dbReference type="PANTHER" id="PTHR11904:SF9">
    <property type="entry name" value="PURINE NUCLEOSIDE PHOSPHORYLASE-RELATED"/>
    <property type="match status" value="1"/>
</dbReference>
<evidence type="ECO:0000313" key="9">
    <source>
        <dbReference type="Proteomes" id="UP000324159"/>
    </source>
</evidence>
<dbReference type="UniPathway" id="UPA00606"/>
<evidence type="ECO:0000256" key="4">
    <source>
        <dbReference type="ARBA" id="ARBA00022679"/>
    </source>
</evidence>
<keyword evidence="4 5" id="KW-0808">Transferase</keyword>
<evidence type="ECO:0000256" key="5">
    <source>
        <dbReference type="PIRNR" id="PIRNR000477"/>
    </source>
</evidence>
<dbReference type="EMBL" id="VNIB01000005">
    <property type="protein sequence ID" value="TYO98819.1"/>
    <property type="molecule type" value="Genomic_DNA"/>
</dbReference>
<dbReference type="GO" id="GO:0004731">
    <property type="term" value="F:purine-nucleoside phosphorylase activity"/>
    <property type="evidence" value="ECO:0007669"/>
    <property type="project" value="UniProtKB-EC"/>
</dbReference>
<dbReference type="CDD" id="cd09009">
    <property type="entry name" value="PNP-EcPNPII_like"/>
    <property type="match status" value="1"/>
</dbReference>
<dbReference type="PANTHER" id="PTHR11904">
    <property type="entry name" value="METHYLTHIOADENOSINE/PURINE NUCLEOSIDE PHOSPHORYLASE"/>
    <property type="match status" value="1"/>
</dbReference>
<name>A0A5D3WIV8_9BACT</name>
<dbReference type="PIRSF" id="PIRSF000477">
    <property type="entry name" value="PurNPase"/>
    <property type="match status" value="1"/>
</dbReference>